<dbReference type="InterPro" id="IPR007486">
    <property type="entry name" value="YebE"/>
</dbReference>
<feature type="region of interest" description="Disordered" evidence="1">
    <location>
        <begin position="1"/>
        <end position="60"/>
    </location>
</feature>
<dbReference type="InterPro" id="IPR029024">
    <property type="entry name" value="TerB-like"/>
</dbReference>
<organism evidence="2 3">
    <name type="scientific">Roseococcus suduntuyensis</name>
    <dbReference type="NCBI Taxonomy" id="455361"/>
    <lineage>
        <taxon>Bacteria</taxon>
        <taxon>Pseudomonadati</taxon>
        <taxon>Pseudomonadota</taxon>
        <taxon>Alphaproteobacteria</taxon>
        <taxon>Acetobacterales</taxon>
        <taxon>Roseomonadaceae</taxon>
        <taxon>Roseococcus</taxon>
    </lineage>
</organism>
<evidence type="ECO:0000256" key="1">
    <source>
        <dbReference type="SAM" id="MobiDB-lite"/>
    </source>
</evidence>
<dbReference type="Gene3D" id="1.10.3680.10">
    <property type="entry name" value="TerB-like"/>
    <property type="match status" value="1"/>
</dbReference>
<dbReference type="AlphaFoldDB" id="A0A840A775"/>
<dbReference type="RefSeq" id="WP_184382281.1">
    <property type="nucleotide sequence ID" value="NZ_JACIDJ010000001.1"/>
</dbReference>
<dbReference type="SUPFAM" id="SSF158682">
    <property type="entry name" value="TerB-like"/>
    <property type="match status" value="1"/>
</dbReference>
<proteinExistence type="predicted"/>
<evidence type="ECO:0000313" key="3">
    <source>
        <dbReference type="Proteomes" id="UP000553193"/>
    </source>
</evidence>
<feature type="compositionally biased region" description="Low complexity" evidence="1">
    <location>
        <begin position="35"/>
        <end position="44"/>
    </location>
</feature>
<keyword evidence="3" id="KW-1185">Reference proteome</keyword>
<comment type="caution">
    <text evidence="2">The sequence shown here is derived from an EMBL/GenBank/DDBJ whole genome shotgun (WGS) entry which is preliminary data.</text>
</comment>
<gene>
    <name evidence="2" type="ORF">GGQ83_000785</name>
</gene>
<dbReference type="EMBL" id="JACIDJ010000001">
    <property type="protein sequence ID" value="MBB3897359.1"/>
    <property type="molecule type" value="Genomic_DNA"/>
</dbReference>
<name>A0A840A775_9PROT</name>
<accession>A0A840A775</accession>
<evidence type="ECO:0000313" key="2">
    <source>
        <dbReference type="EMBL" id="MBB3897359.1"/>
    </source>
</evidence>
<dbReference type="Proteomes" id="UP000553193">
    <property type="component" value="Unassembled WGS sequence"/>
</dbReference>
<sequence>MMDPKSLLEQFLGRGGTAHGGSPWQLPPGKPPAKAQSPWPAQWPSAPPQTKPAPQGQGSLTDRARDLLAGAGPGGAALGGLAAGGLLGTLFGGKRGAARSVLTHGGAAALGALAYRAWQNWQAGQQPASAPPAAPPDAAADTAFIPGATEAAAGEPFELSLIRAMVGAAQADGHIDAAERSKIFEQVERSSLDPAAKGFVFTLLNQRIGVEEVAAAANSPEQAAELWLASRLAMDPDQPAERVYLDALAHRLGIPAELVAHLERQVVAAASAST</sequence>
<dbReference type="CDD" id="cd07178">
    <property type="entry name" value="terB_like_YebE"/>
    <property type="match status" value="1"/>
</dbReference>
<dbReference type="Pfam" id="PF04391">
    <property type="entry name" value="DUF533"/>
    <property type="match status" value="1"/>
</dbReference>
<reference evidence="2 3" key="1">
    <citation type="submission" date="2020-08" db="EMBL/GenBank/DDBJ databases">
        <title>Genomic Encyclopedia of Type Strains, Phase IV (KMG-IV): sequencing the most valuable type-strain genomes for metagenomic binning, comparative biology and taxonomic classification.</title>
        <authorList>
            <person name="Goeker M."/>
        </authorList>
    </citation>
    <scope>NUCLEOTIDE SEQUENCE [LARGE SCALE GENOMIC DNA]</scope>
    <source>
        <strain evidence="2 3">DSM 19979</strain>
    </source>
</reference>
<protein>
    <submittedName>
        <fullName evidence="2">Uncharacterized membrane protein YebE (DUF533 family)</fullName>
    </submittedName>
</protein>